<keyword evidence="2" id="KW-0812">Transmembrane</keyword>
<evidence type="ECO:0000256" key="2">
    <source>
        <dbReference type="SAM" id="Phobius"/>
    </source>
</evidence>
<sequence length="423" mass="42895">MISLRATIISLFFASAIGVFADLQIYTPSPAPTQCAPVTLQWSGGAPPYFLAIIGSGDGAVAIQQYDGLFDTSFLWSTNITGGTSVEFTLTDITGTLAQSDLFVVQTSSDSTCLESSVPTQTLPVGVNAGASAGASAGAGATAVATAGVSEGSGGVSVGASAGAGGGTAGATAVATAGINEGFPESSSTGSSSTTLSTGSASVGSSSRGSMGTDAPAVSTTSPTSDSSPLPLTSTTSDTLSPGTRRTLPMGTIMGIVIGALIVLLTMIALLVWKRRQAIRSTPHPESAPADAAADLMKSTTRTTQLVAQPNRLKPLPAAPEYALNAADLPSRRLHAVPPDSQSQPSDSDATIHAISEVGQPATSDPLLDTDARRPPTEERPSADEVVLRARVQSQKAKLHESKRRTAVSAWLGGDRREPMRTV</sequence>
<accession>A0A1M2VCA6</accession>
<dbReference type="Proteomes" id="UP000184267">
    <property type="component" value="Unassembled WGS sequence"/>
</dbReference>
<evidence type="ECO:0000313" key="5">
    <source>
        <dbReference type="Proteomes" id="UP000184267"/>
    </source>
</evidence>
<organism evidence="4 5">
    <name type="scientific">Trametes pubescens</name>
    <name type="common">White-rot fungus</name>
    <dbReference type="NCBI Taxonomy" id="154538"/>
    <lineage>
        <taxon>Eukaryota</taxon>
        <taxon>Fungi</taxon>
        <taxon>Dikarya</taxon>
        <taxon>Basidiomycota</taxon>
        <taxon>Agaricomycotina</taxon>
        <taxon>Agaricomycetes</taxon>
        <taxon>Polyporales</taxon>
        <taxon>Polyporaceae</taxon>
        <taxon>Trametes</taxon>
    </lineage>
</organism>
<evidence type="ECO:0000313" key="4">
    <source>
        <dbReference type="EMBL" id="OJT05185.1"/>
    </source>
</evidence>
<dbReference type="STRING" id="154538.A0A1M2VCA6"/>
<dbReference type="OrthoDB" id="2803776at2759"/>
<feature type="compositionally biased region" description="Basic and acidic residues" evidence="1">
    <location>
        <begin position="370"/>
        <end position="388"/>
    </location>
</feature>
<feature type="compositionally biased region" description="Low complexity" evidence="1">
    <location>
        <begin position="186"/>
        <end position="242"/>
    </location>
</feature>
<keyword evidence="3" id="KW-0732">Signal</keyword>
<evidence type="ECO:0000256" key="1">
    <source>
        <dbReference type="SAM" id="MobiDB-lite"/>
    </source>
</evidence>
<evidence type="ECO:0008006" key="6">
    <source>
        <dbReference type="Google" id="ProtNLM"/>
    </source>
</evidence>
<evidence type="ECO:0000256" key="3">
    <source>
        <dbReference type="SAM" id="SignalP"/>
    </source>
</evidence>
<dbReference type="AlphaFoldDB" id="A0A1M2VCA6"/>
<dbReference type="EMBL" id="MNAD01001480">
    <property type="protein sequence ID" value="OJT05185.1"/>
    <property type="molecule type" value="Genomic_DNA"/>
</dbReference>
<proteinExistence type="predicted"/>
<comment type="caution">
    <text evidence="4">The sequence shown here is derived from an EMBL/GenBank/DDBJ whole genome shotgun (WGS) entry which is preliminary data.</text>
</comment>
<feature type="region of interest" description="Disordered" evidence="1">
    <location>
        <begin position="182"/>
        <end position="248"/>
    </location>
</feature>
<dbReference type="PANTHER" id="PTHR37487">
    <property type="entry name" value="CHROMOSOME 1, WHOLE GENOME SHOTGUN SEQUENCE"/>
    <property type="match status" value="1"/>
</dbReference>
<feature type="transmembrane region" description="Helical" evidence="2">
    <location>
        <begin position="250"/>
        <end position="273"/>
    </location>
</feature>
<feature type="region of interest" description="Disordered" evidence="1">
    <location>
        <begin position="357"/>
        <end position="423"/>
    </location>
</feature>
<dbReference type="OMA" id="GMSNHQQ"/>
<protein>
    <recommendedName>
        <fullName evidence="6">Mid2 domain-containing protein</fullName>
    </recommendedName>
</protein>
<reference evidence="4 5" key="1">
    <citation type="submission" date="2016-10" db="EMBL/GenBank/DDBJ databases">
        <title>Genome sequence of the basidiomycete white-rot fungus Trametes pubescens.</title>
        <authorList>
            <person name="Makela M.R."/>
            <person name="Granchi Z."/>
            <person name="Peng M."/>
            <person name="De Vries R.P."/>
            <person name="Grigoriev I."/>
            <person name="Riley R."/>
            <person name="Hilden K."/>
        </authorList>
    </citation>
    <scope>NUCLEOTIDE SEQUENCE [LARGE SCALE GENOMIC DNA]</scope>
    <source>
        <strain evidence="4 5">FBCC735</strain>
    </source>
</reference>
<keyword evidence="2" id="KW-0472">Membrane</keyword>
<gene>
    <name evidence="4" type="ORF">TRAPUB_4010</name>
</gene>
<name>A0A1M2VCA6_TRAPU</name>
<feature type="signal peptide" evidence="3">
    <location>
        <begin position="1"/>
        <end position="21"/>
    </location>
</feature>
<dbReference type="PANTHER" id="PTHR37487:SF3">
    <property type="entry name" value="CLEAVAGE_POLYADENYLATION SPECIFICITY FACTOR A SUBUNIT N-TERMINAL DOMAIN-CONTAINING PROTEIN"/>
    <property type="match status" value="1"/>
</dbReference>
<feature type="compositionally biased region" description="Basic and acidic residues" evidence="1">
    <location>
        <begin position="414"/>
        <end position="423"/>
    </location>
</feature>
<keyword evidence="5" id="KW-1185">Reference proteome</keyword>
<keyword evidence="2" id="KW-1133">Transmembrane helix</keyword>
<feature type="chain" id="PRO_5012724956" description="Mid2 domain-containing protein" evidence="3">
    <location>
        <begin position="22"/>
        <end position="423"/>
    </location>
</feature>